<gene>
    <name evidence="1" type="ORF">SOCEGT47_028080</name>
</gene>
<reference evidence="1 2" key="1">
    <citation type="submission" date="2015-09" db="EMBL/GenBank/DDBJ databases">
        <title>Sorangium comparison.</title>
        <authorList>
            <person name="Zaburannyi N."/>
            <person name="Bunk B."/>
            <person name="Overmann J."/>
            <person name="Mueller R."/>
        </authorList>
    </citation>
    <scope>NUCLEOTIDE SEQUENCE [LARGE SCALE GENOMIC DNA]</scope>
    <source>
        <strain evidence="1 2">So ceGT47</strain>
    </source>
</reference>
<sequence length="516" mass="53921">MSPNAPPARPRLAEHVLARRHLIGEEEIIVLHDLRTGQLLQLGGREWGLLAVADGTRDVEGIVLAAAREGAHARVRAVEDFFAELHTAGLLAAEDAVEAAAPPGAVEAAAPPGAVEAAAPPGAVEAAAPPGAVEAAAPPGAVEAAMDERARRDRPIEVLPDFSLHCDGRGSCCRLYASVIFDPEEAARARALRPDVLGGGARHERAFTPERGAWPCAASAVALRDGRCAYLEGGGRCSLHAIGGPEAKPLGCRIFPVSYLDDGESVRVSVAVECACVLASVGRPAGAPLLDPRLRVLGDLDERVHVAELPERVEVAPGVTAARAELVAWSRRLAAAAPPSDLAAGLFSLAAAVEARGLAADTLARYERPGPLDPAALAPWLAALHARAARREREDAAWRSERDLARMAARWIAAAAAALGDPELLAALLSTPAERPERERFYLRAALHGHRLLGALPLSLALRDRAVRLVVSRALPAIFAAVGASDPACAEPLALVEAMLRAHGLDAYAVEVADAR</sequence>
<evidence type="ECO:0000313" key="2">
    <source>
        <dbReference type="Proteomes" id="UP000295781"/>
    </source>
</evidence>
<dbReference type="Proteomes" id="UP000295781">
    <property type="component" value="Chromosome"/>
</dbReference>
<accession>A0A4P2PZG2</accession>
<organism evidence="1 2">
    <name type="scientific">Sorangium cellulosum</name>
    <name type="common">Polyangium cellulosum</name>
    <dbReference type="NCBI Taxonomy" id="56"/>
    <lineage>
        <taxon>Bacteria</taxon>
        <taxon>Pseudomonadati</taxon>
        <taxon>Myxococcota</taxon>
        <taxon>Polyangia</taxon>
        <taxon>Polyangiales</taxon>
        <taxon>Polyangiaceae</taxon>
        <taxon>Sorangium</taxon>
    </lineage>
</organism>
<evidence type="ECO:0000313" key="1">
    <source>
        <dbReference type="EMBL" id="AUX22307.1"/>
    </source>
</evidence>
<dbReference type="EMBL" id="CP012670">
    <property type="protein sequence ID" value="AUX22307.1"/>
    <property type="molecule type" value="Genomic_DNA"/>
</dbReference>
<protein>
    <recommendedName>
        <fullName evidence="3">YkgJ family cysteine cluster protein</fullName>
    </recommendedName>
</protein>
<proteinExistence type="predicted"/>
<dbReference type="RefSeq" id="WP_242516192.1">
    <property type="nucleotide sequence ID" value="NZ_CP012670.1"/>
</dbReference>
<name>A0A4P2PZG2_SORCE</name>
<dbReference type="AlphaFoldDB" id="A0A4P2PZG2"/>
<evidence type="ECO:0008006" key="3">
    <source>
        <dbReference type="Google" id="ProtNLM"/>
    </source>
</evidence>